<feature type="compositionally biased region" description="Polar residues" evidence="14">
    <location>
        <begin position="679"/>
        <end position="691"/>
    </location>
</feature>
<keyword evidence="9" id="KW-0862">Zinc</keyword>
<evidence type="ECO:0000259" key="15">
    <source>
        <dbReference type="SMART" id="SM01124"/>
    </source>
</evidence>
<sequence>MHLAIEGCSHGELDVIYAAVVKAQEMSGFKIDVLICCGDFQSVRNPKDLRCMAVPTKYMKMHSFYKYYSGEKKAPVLTIFIGGNHEASNYLQELPYGGWVAPNIYYLGYGGVVNVGGLRIGGISGIYKGPDYLKGRYERPPYTDSSIRSVYHVRNLEVFRMKQLDQCAPFDIFLSHDWPRDVTKYGDAEGLCRQKQFFRDEIESGTLGSRAAQELLHFMKPRYWFAGHLHVKFPAIVIHNEESEKCSSTTEKKQENSKDESTVSEENKQRPKNEQFTRFLALDKCLPRREFLQILEVKSGRRHKYQNVSSSSVSSNNTVTGTPLSYEMHDEDDNIILYHDLEWLTVLRLTNHLLKVTANAVYMPGPGGSEPYQFTPTEAQLMETLHMMNNNLVIDKDKFSEIAPAYDPVNDAFALDNIDTLHQPDPLFNPYTVELCEALNIDDPIAVLLGLSNNNGDKSKSLFLITPKRKPSQAEMNVTLDPSKVNSQDEAPVSDDDSADIMFEVTINSSLDGSSHGTLSPIATPLRSGRARKSLKLSTPRNSGLETQESSPIPSAIVQDFDSPLSSSSSEHKTDASDQSSGKSVPSSSSDRDRSLENVARTNDCIDEDPAPNDESSFMTDDCAQEDPAPNNEACSSTSLSQSSNSDEQCSLQQFPSSSESSSSAASVSANNSSNNSSDNKLGSATENGSSPKRLFCSDKEKPQETPVNVKENPTAGLIPKPSKIKRRNAAVYANVDD</sequence>
<evidence type="ECO:0000256" key="14">
    <source>
        <dbReference type="SAM" id="MobiDB-lite"/>
    </source>
</evidence>
<protein>
    <submittedName>
        <fullName evidence="16">Lariat debranching enzyme-like</fullName>
    </submittedName>
</protein>
<comment type="similarity">
    <text evidence="5">Belongs to the lariat debranching enzyme family.</text>
</comment>
<evidence type="ECO:0000256" key="3">
    <source>
        <dbReference type="ARBA" id="ARBA00001954"/>
    </source>
</evidence>
<dbReference type="InterPro" id="IPR007708">
    <property type="entry name" value="DBR1_C"/>
</dbReference>
<evidence type="ECO:0000256" key="4">
    <source>
        <dbReference type="ARBA" id="ARBA00004123"/>
    </source>
</evidence>
<dbReference type="SMART" id="SM01124">
    <property type="entry name" value="DBR1"/>
    <property type="match status" value="1"/>
</dbReference>
<dbReference type="Pfam" id="PF00149">
    <property type="entry name" value="Metallophos"/>
    <property type="match status" value="1"/>
</dbReference>
<evidence type="ECO:0000256" key="11">
    <source>
        <dbReference type="ARBA" id="ARBA00023211"/>
    </source>
</evidence>
<evidence type="ECO:0000256" key="2">
    <source>
        <dbReference type="ARBA" id="ARBA00001947"/>
    </source>
</evidence>
<feature type="region of interest" description="Disordered" evidence="14">
    <location>
        <begin position="513"/>
        <end position="723"/>
    </location>
</feature>
<proteinExistence type="evidence at transcript level"/>
<dbReference type="PANTHER" id="PTHR12849:SF0">
    <property type="entry name" value="LARIAT DEBRANCHING ENZYME"/>
    <property type="match status" value="1"/>
</dbReference>
<keyword evidence="8" id="KW-0378">Hydrolase</keyword>
<dbReference type="Pfam" id="PF05011">
    <property type="entry name" value="DBR1"/>
    <property type="match status" value="1"/>
</dbReference>
<evidence type="ECO:0000256" key="12">
    <source>
        <dbReference type="ARBA" id="ARBA00023242"/>
    </source>
</evidence>
<evidence type="ECO:0000313" key="16">
    <source>
        <dbReference type="EMBL" id="LAC23086.1"/>
    </source>
</evidence>
<feature type="domain" description="Lariat debranching enzyme C-terminal" evidence="15">
    <location>
        <begin position="266"/>
        <end position="445"/>
    </location>
</feature>
<dbReference type="InterPro" id="IPR041816">
    <property type="entry name" value="Dbr1_N"/>
</dbReference>
<evidence type="ECO:0000256" key="1">
    <source>
        <dbReference type="ARBA" id="ARBA00001936"/>
    </source>
</evidence>
<evidence type="ECO:0000256" key="8">
    <source>
        <dbReference type="ARBA" id="ARBA00022801"/>
    </source>
</evidence>
<dbReference type="GO" id="GO:0005634">
    <property type="term" value="C:nucleus"/>
    <property type="evidence" value="ECO:0007669"/>
    <property type="project" value="UniProtKB-SubCell"/>
</dbReference>
<dbReference type="EMBL" id="IACT01003866">
    <property type="protein sequence ID" value="LAC23086.1"/>
    <property type="molecule type" value="mRNA"/>
</dbReference>
<evidence type="ECO:0000256" key="10">
    <source>
        <dbReference type="ARBA" id="ARBA00023004"/>
    </source>
</evidence>
<dbReference type="GO" id="GO:0000398">
    <property type="term" value="P:mRNA splicing, via spliceosome"/>
    <property type="evidence" value="ECO:0007669"/>
    <property type="project" value="TreeGrafter"/>
</dbReference>
<comment type="subcellular location">
    <subcellularLocation>
        <location evidence="4">Nucleus</location>
    </subcellularLocation>
</comment>
<organism evidence="16">
    <name type="scientific">Hirondellea gigas</name>
    <dbReference type="NCBI Taxonomy" id="1518452"/>
    <lineage>
        <taxon>Eukaryota</taxon>
        <taxon>Metazoa</taxon>
        <taxon>Ecdysozoa</taxon>
        <taxon>Arthropoda</taxon>
        <taxon>Crustacea</taxon>
        <taxon>Multicrustacea</taxon>
        <taxon>Malacostraca</taxon>
        <taxon>Eumalacostraca</taxon>
        <taxon>Peracarida</taxon>
        <taxon>Amphipoda</taxon>
        <taxon>Amphilochidea</taxon>
        <taxon>Lysianassida</taxon>
        <taxon>Lysianassidira</taxon>
        <taxon>Lysianassoidea</taxon>
        <taxon>Lysianassidae</taxon>
        <taxon>Hirondellea</taxon>
    </lineage>
</organism>
<comment type="function">
    <text evidence="13">Cleaves the 2'-5' phosphodiester linkage at the branch point of lariat intron pre-mRNAs after splicing and converts them into linear molecules that are subsequently degraded. It thereby facilitates ribonucleotide turnover.</text>
</comment>
<dbReference type="FunFam" id="3.60.21.10:FF:000035">
    <property type="entry name" value="Lariat debranching enzyme"/>
    <property type="match status" value="1"/>
</dbReference>
<keyword evidence="10" id="KW-0408">Iron</keyword>
<evidence type="ECO:0000256" key="6">
    <source>
        <dbReference type="ARBA" id="ARBA00022664"/>
    </source>
</evidence>
<name>A0A6A7FX25_9CRUS</name>
<keyword evidence="7" id="KW-0479">Metal-binding</keyword>
<feature type="compositionally biased region" description="Low complexity" evidence="14">
    <location>
        <begin position="577"/>
        <end position="589"/>
    </location>
</feature>
<comment type="cofactor">
    <cofactor evidence="2">
        <name>Zn(2+)</name>
        <dbReference type="ChEBI" id="CHEBI:29105"/>
    </cofactor>
</comment>
<dbReference type="GO" id="GO:0008419">
    <property type="term" value="F:RNA lariat debranching enzyme activity"/>
    <property type="evidence" value="ECO:0007669"/>
    <property type="project" value="UniProtKB-ARBA"/>
</dbReference>
<keyword evidence="6" id="KW-0507">mRNA processing</keyword>
<evidence type="ECO:0000256" key="5">
    <source>
        <dbReference type="ARBA" id="ARBA00006045"/>
    </source>
</evidence>
<comment type="cofactor">
    <cofactor evidence="1">
        <name>Mn(2+)</name>
        <dbReference type="ChEBI" id="CHEBI:29035"/>
    </cofactor>
</comment>
<dbReference type="CDD" id="cd00844">
    <property type="entry name" value="MPP_Dbr1_N"/>
    <property type="match status" value="1"/>
</dbReference>
<keyword evidence="12" id="KW-0539">Nucleus</keyword>
<evidence type="ECO:0000256" key="7">
    <source>
        <dbReference type="ARBA" id="ARBA00022723"/>
    </source>
</evidence>
<evidence type="ECO:0000256" key="13">
    <source>
        <dbReference type="ARBA" id="ARBA00058627"/>
    </source>
</evidence>
<comment type="cofactor">
    <cofactor evidence="3">
        <name>Fe(2+)</name>
        <dbReference type="ChEBI" id="CHEBI:29033"/>
    </cofactor>
</comment>
<feature type="compositionally biased region" description="Polar residues" evidence="14">
    <location>
        <begin position="536"/>
        <end position="553"/>
    </location>
</feature>
<feature type="region of interest" description="Disordered" evidence="14">
    <location>
        <begin position="244"/>
        <end position="272"/>
    </location>
</feature>
<accession>A0A6A7FX25</accession>
<keyword evidence="11" id="KW-0464">Manganese</keyword>
<dbReference type="InterPro" id="IPR029052">
    <property type="entry name" value="Metallo-depent_PP-like"/>
</dbReference>
<dbReference type="InterPro" id="IPR004843">
    <property type="entry name" value="Calcineurin-like_PHP"/>
</dbReference>
<evidence type="ECO:0000256" key="9">
    <source>
        <dbReference type="ARBA" id="ARBA00022833"/>
    </source>
</evidence>
<dbReference type="Gene3D" id="3.60.21.10">
    <property type="match status" value="1"/>
</dbReference>
<feature type="compositionally biased region" description="Low complexity" evidence="14">
    <location>
        <begin position="635"/>
        <end position="678"/>
    </location>
</feature>
<dbReference type="SUPFAM" id="SSF56300">
    <property type="entry name" value="Metallo-dependent phosphatases"/>
    <property type="match status" value="1"/>
</dbReference>
<reference evidence="16" key="1">
    <citation type="submission" date="2017-11" db="EMBL/GenBank/DDBJ databases">
        <title>The sensing device of the deep-sea amphipod.</title>
        <authorList>
            <person name="Kobayashi H."/>
            <person name="Nagahama T."/>
            <person name="Arai W."/>
            <person name="Sasagawa Y."/>
            <person name="Umeda M."/>
            <person name="Hayashi T."/>
            <person name="Nikaido I."/>
            <person name="Watanabe H."/>
            <person name="Oguri K."/>
            <person name="Kitazato H."/>
            <person name="Fujioka K."/>
            <person name="Kido Y."/>
            <person name="Takami H."/>
        </authorList>
    </citation>
    <scope>NUCLEOTIDE SEQUENCE</scope>
    <source>
        <tissue evidence="16">Whole body</tissue>
    </source>
</reference>
<dbReference type="AlphaFoldDB" id="A0A6A7FX25"/>
<dbReference type="PANTHER" id="PTHR12849">
    <property type="entry name" value="RNA LARIAT DEBRANCHING ENZYME"/>
    <property type="match status" value="1"/>
</dbReference>
<dbReference type="GO" id="GO:0046872">
    <property type="term" value="F:metal ion binding"/>
    <property type="evidence" value="ECO:0007669"/>
    <property type="project" value="UniProtKB-KW"/>
</dbReference>